<proteinExistence type="inferred from homology"/>
<organism evidence="2">
    <name type="scientific">Salvia splendens</name>
    <name type="common">Scarlet sage</name>
    <dbReference type="NCBI Taxonomy" id="180675"/>
    <lineage>
        <taxon>Eukaryota</taxon>
        <taxon>Viridiplantae</taxon>
        <taxon>Streptophyta</taxon>
        <taxon>Embryophyta</taxon>
        <taxon>Tracheophyta</taxon>
        <taxon>Spermatophyta</taxon>
        <taxon>Magnoliopsida</taxon>
        <taxon>eudicotyledons</taxon>
        <taxon>Gunneridae</taxon>
        <taxon>Pentapetalae</taxon>
        <taxon>asterids</taxon>
        <taxon>lamiids</taxon>
        <taxon>Lamiales</taxon>
        <taxon>Lamiaceae</taxon>
        <taxon>Nepetoideae</taxon>
        <taxon>Mentheae</taxon>
        <taxon>Salviinae</taxon>
        <taxon>Salvia</taxon>
        <taxon>Salvia subgen. Calosphace</taxon>
        <taxon>core Calosphace</taxon>
    </lineage>
</organism>
<dbReference type="Proteomes" id="UP000298416">
    <property type="component" value="Unassembled WGS sequence"/>
</dbReference>
<dbReference type="InterPro" id="IPR001858">
    <property type="entry name" value="Phosphatidylethanolamine-bd_CS"/>
</dbReference>
<dbReference type="InterPro" id="IPR036610">
    <property type="entry name" value="PEBP-like_sf"/>
</dbReference>
<dbReference type="PANTHER" id="PTHR11362:SF145">
    <property type="entry name" value="PROTEIN MOTHER OF FT AND TFL1-LIKE"/>
    <property type="match status" value="1"/>
</dbReference>
<dbReference type="InterPro" id="IPR008914">
    <property type="entry name" value="PEBP"/>
</dbReference>
<dbReference type="CDD" id="cd00866">
    <property type="entry name" value="PEBP_euk"/>
    <property type="match status" value="1"/>
</dbReference>
<comment type="similarity">
    <text evidence="1">Belongs to the phosphatidylethanolamine-binding protein family.</text>
</comment>
<evidence type="ECO:0008006" key="4">
    <source>
        <dbReference type="Google" id="ProtNLM"/>
    </source>
</evidence>
<dbReference type="Pfam" id="PF01161">
    <property type="entry name" value="PBP"/>
    <property type="match status" value="1"/>
</dbReference>
<sequence length="176" mass="19382">MRRASLDPLVVGRVVGDVLDIFVPTAELAVRYTAQKISINGGKVKPSSAAERPKVRITGAPNNYYTLVMVDPDAPSPSEPTFREWLHWLVIDIPEGSDASEGKELMAYMGPQPPIGIHRHIFAAFRQAGLMETVKGKPAERVLFSTRQFASENQLGLPVAALYFNSQKQPAGIKRR</sequence>
<comment type="caution">
    <text evidence="2">The sequence shown here is derived from an EMBL/GenBank/DDBJ whole genome shotgun (WGS) entry which is preliminary data.</text>
</comment>
<dbReference type="InterPro" id="IPR035810">
    <property type="entry name" value="PEBP_euk"/>
</dbReference>
<dbReference type="EMBL" id="PNBA02000018">
    <property type="protein sequence ID" value="KAG6392260.1"/>
    <property type="molecule type" value="Genomic_DNA"/>
</dbReference>
<dbReference type="SUPFAM" id="SSF49777">
    <property type="entry name" value="PEBP-like"/>
    <property type="match status" value="1"/>
</dbReference>
<dbReference type="AlphaFoldDB" id="A0A8X8WCP5"/>
<name>A0A8X8WCP5_SALSN</name>
<evidence type="ECO:0000313" key="3">
    <source>
        <dbReference type="Proteomes" id="UP000298416"/>
    </source>
</evidence>
<evidence type="ECO:0000256" key="1">
    <source>
        <dbReference type="ARBA" id="ARBA00007091"/>
    </source>
</evidence>
<dbReference type="PANTHER" id="PTHR11362">
    <property type="entry name" value="PHOSPHATIDYLETHANOLAMINE-BINDING PROTEIN"/>
    <property type="match status" value="1"/>
</dbReference>
<reference evidence="2" key="1">
    <citation type="submission" date="2018-01" db="EMBL/GenBank/DDBJ databases">
        <authorList>
            <person name="Mao J.F."/>
        </authorList>
    </citation>
    <scope>NUCLEOTIDE SEQUENCE</scope>
    <source>
        <strain evidence="2">Huo1</strain>
        <tissue evidence="2">Leaf</tissue>
    </source>
</reference>
<evidence type="ECO:0000313" key="2">
    <source>
        <dbReference type="EMBL" id="KAG6392260.1"/>
    </source>
</evidence>
<dbReference type="Gene3D" id="3.90.280.10">
    <property type="entry name" value="PEBP-like"/>
    <property type="match status" value="1"/>
</dbReference>
<dbReference type="PROSITE" id="PS01220">
    <property type="entry name" value="PBP"/>
    <property type="match status" value="1"/>
</dbReference>
<gene>
    <name evidence="2" type="ORF">SASPL_146474</name>
</gene>
<accession>A0A8X8WCP5</accession>
<protein>
    <recommendedName>
        <fullName evidence="4">Protein FLOWERING LOCUS T</fullName>
    </recommendedName>
</protein>
<reference evidence="2" key="2">
    <citation type="submission" date="2020-08" db="EMBL/GenBank/DDBJ databases">
        <title>Plant Genome Project.</title>
        <authorList>
            <person name="Zhang R.-G."/>
        </authorList>
    </citation>
    <scope>NUCLEOTIDE SEQUENCE</scope>
    <source>
        <strain evidence="2">Huo1</strain>
        <tissue evidence="2">Leaf</tissue>
    </source>
</reference>
<dbReference type="OrthoDB" id="2506647at2759"/>
<keyword evidence="3" id="KW-1185">Reference proteome</keyword>